<reference evidence="1" key="1">
    <citation type="journal article" date="2014" name="Int. J. Syst. Evol. Microbiol.">
        <title>Complete genome sequence of Corynebacterium casei LMG S-19264T (=DSM 44701T), isolated from a smear-ripened cheese.</title>
        <authorList>
            <consortium name="US DOE Joint Genome Institute (JGI-PGF)"/>
            <person name="Walter F."/>
            <person name="Albersmeier A."/>
            <person name="Kalinowski J."/>
            <person name="Ruckert C."/>
        </authorList>
    </citation>
    <scope>NUCLEOTIDE SEQUENCE</scope>
    <source>
        <strain evidence="1">VKM Ac-2007</strain>
    </source>
</reference>
<gene>
    <name evidence="1" type="ORF">GCM10017600_25890</name>
</gene>
<comment type="caution">
    <text evidence="1">The sequence shown here is derived from an EMBL/GenBank/DDBJ whole genome shotgun (WGS) entry which is preliminary data.</text>
</comment>
<dbReference type="EMBL" id="BSEV01000004">
    <property type="protein sequence ID" value="GLK09183.1"/>
    <property type="molecule type" value="Genomic_DNA"/>
</dbReference>
<dbReference type="Proteomes" id="UP001143474">
    <property type="component" value="Unassembled WGS sequence"/>
</dbReference>
<reference evidence="1" key="2">
    <citation type="submission" date="2023-01" db="EMBL/GenBank/DDBJ databases">
        <authorList>
            <person name="Sun Q."/>
            <person name="Evtushenko L."/>
        </authorList>
    </citation>
    <scope>NUCLEOTIDE SEQUENCE</scope>
    <source>
        <strain evidence="1">VKM Ac-2007</strain>
    </source>
</reference>
<evidence type="ECO:0000313" key="1">
    <source>
        <dbReference type="EMBL" id="GLK09183.1"/>
    </source>
</evidence>
<evidence type="ECO:0008006" key="3">
    <source>
        <dbReference type="Google" id="ProtNLM"/>
    </source>
</evidence>
<keyword evidence="2" id="KW-1185">Reference proteome</keyword>
<accession>A0A9W6HZZ7</accession>
<protein>
    <recommendedName>
        <fullName evidence="3">DUF4158 domain-containing protein</fullName>
    </recommendedName>
</protein>
<proteinExistence type="predicted"/>
<evidence type="ECO:0000313" key="2">
    <source>
        <dbReference type="Proteomes" id="UP001143474"/>
    </source>
</evidence>
<dbReference type="AlphaFoldDB" id="A0A9W6HZZ7"/>
<sequence>MANKAGATRLGFSLLPKFFELEARFPRHAGELPKAAVDYVAGQVKVEPPGLIERIVRGSRARFEDSVAAIRTDTAEATDERLRCAEDADDRPVRSVPVFDILCCRCSEAGFR</sequence>
<organism evidence="1 2">
    <name type="scientific">Streptosporangium carneum</name>
    <dbReference type="NCBI Taxonomy" id="47481"/>
    <lineage>
        <taxon>Bacteria</taxon>
        <taxon>Bacillati</taxon>
        <taxon>Actinomycetota</taxon>
        <taxon>Actinomycetes</taxon>
        <taxon>Streptosporangiales</taxon>
        <taxon>Streptosporangiaceae</taxon>
        <taxon>Streptosporangium</taxon>
    </lineage>
</organism>
<name>A0A9W6HZZ7_9ACTN</name>